<proteinExistence type="predicted"/>
<keyword evidence="2" id="KW-1185">Reference proteome</keyword>
<dbReference type="AlphaFoldDB" id="A0AAW9SIJ4"/>
<dbReference type="RefSeq" id="WP_346824425.1">
    <property type="nucleotide sequence ID" value="NZ_JBDKWZ010000024.1"/>
</dbReference>
<reference evidence="1 2" key="1">
    <citation type="submission" date="2024-04" db="EMBL/GenBank/DDBJ databases">
        <title>Novel genus in family Flammeovirgaceae.</title>
        <authorList>
            <person name="Nguyen T.H."/>
            <person name="Vuong T.Q."/>
            <person name="Le H."/>
            <person name="Kim S.-G."/>
        </authorList>
    </citation>
    <scope>NUCLEOTIDE SEQUENCE [LARGE SCALE GENOMIC DNA]</scope>
    <source>
        <strain evidence="1 2">JCM 23209</strain>
    </source>
</reference>
<gene>
    <name evidence="1" type="ORF">AAG747_27265</name>
</gene>
<dbReference type="Pfam" id="PF21813">
    <property type="entry name" value="DUF6882"/>
    <property type="match status" value="1"/>
</dbReference>
<name>A0AAW9SIJ4_9BACT</name>
<evidence type="ECO:0000313" key="2">
    <source>
        <dbReference type="Proteomes" id="UP001403385"/>
    </source>
</evidence>
<accession>A0AAW9SIJ4</accession>
<dbReference type="InterPro" id="IPR049249">
    <property type="entry name" value="DUF6882"/>
</dbReference>
<dbReference type="EMBL" id="JBDKWZ010000024">
    <property type="protein sequence ID" value="MEN7551645.1"/>
    <property type="molecule type" value="Genomic_DNA"/>
</dbReference>
<protein>
    <submittedName>
        <fullName evidence="1">DUF6882 domain-containing protein</fullName>
    </submittedName>
</protein>
<sequence length="229" mass="25712">MDTTNFNSLEKTKAQSFEELFEQHGALAFEKQFLLSEVIGENHWQFDMNAGCISFGQELVFPVQVIGSLSFGDNSWMWGWANTQSGIPENLLEQSNALKALGEKLNIQELTEAHFAVGDNFEHKIGMIASGLFGASSYYLANYGKGTLVVTIQSDQIPDVNYNYPEKIFTTFPQLIGSIDINHREAFKNYLIDRGFQLKTDAHSIEGLKDGKTVRAEFDEQGRLTHLSN</sequence>
<organism evidence="1 2">
    <name type="scientific">Rapidithrix thailandica</name>
    <dbReference type="NCBI Taxonomy" id="413964"/>
    <lineage>
        <taxon>Bacteria</taxon>
        <taxon>Pseudomonadati</taxon>
        <taxon>Bacteroidota</taxon>
        <taxon>Cytophagia</taxon>
        <taxon>Cytophagales</taxon>
        <taxon>Flammeovirgaceae</taxon>
        <taxon>Rapidithrix</taxon>
    </lineage>
</organism>
<dbReference type="Proteomes" id="UP001403385">
    <property type="component" value="Unassembled WGS sequence"/>
</dbReference>
<evidence type="ECO:0000313" key="1">
    <source>
        <dbReference type="EMBL" id="MEN7551645.1"/>
    </source>
</evidence>
<comment type="caution">
    <text evidence="1">The sequence shown here is derived from an EMBL/GenBank/DDBJ whole genome shotgun (WGS) entry which is preliminary data.</text>
</comment>